<protein>
    <submittedName>
        <fullName evidence="2">Competence type IV pilus minor pilin ComGD</fullName>
    </submittedName>
</protein>
<evidence type="ECO:0000313" key="2">
    <source>
        <dbReference type="EMBL" id="MFC7060617.1"/>
    </source>
</evidence>
<dbReference type="Proteomes" id="UP001596410">
    <property type="component" value="Unassembled WGS sequence"/>
</dbReference>
<evidence type="ECO:0000313" key="3">
    <source>
        <dbReference type="Proteomes" id="UP001596410"/>
    </source>
</evidence>
<name>A0ABW2EJ94_9BACI</name>
<dbReference type="InterPro" id="IPR045584">
    <property type="entry name" value="Pilin-like"/>
</dbReference>
<reference evidence="3" key="1">
    <citation type="journal article" date="2019" name="Int. J. Syst. Evol. Microbiol.">
        <title>The Global Catalogue of Microorganisms (GCM) 10K type strain sequencing project: providing services to taxonomists for standard genome sequencing and annotation.</title>
        <authorList>
            <consortium name="The Broad Institute Genomics Platform"/>
            <consortium name="The Broad Institute Genome Sequencing Center for Infectious Disease"/>
            <person name="Wu L."/>
            <person name="Ma J."/>
        </authorList>
    </citation>
    <scope>NUCLEOTIDE SEQUENCE [LARGE SCALE GENOMIC DNA]</scope>
    <source>
        <strain evidence="3">CGMCC 4.1621</strain>
    </source>
</reference>
<dbReference type="NCBIfam" id="NF040982">
    <property type="entry name" value="ComGD"/>
    <property type="match status" value="1"/>
</dbReference>
<dbReference type="PIRSF" id="PIRSF021292">
    <property type="entry name" value="Competence_ComGD"/>
    <property type="match status" value="1"/>
</dbReference>
<dbReference type="SUPFAM" id="SSF54523">
    <property type="entry name" value="Pili subunits"/>
    <property type="match status" value="1"/>
</dbReference>
<keyword evidence="3" id="KW-1185">Reference proteome</keyword>
<keyword evidence="1" id="KW-0472">Membrane</keyword>
<proteinExistence type="predicted"/>
<dbReference type="EMBL" id="JBHSZV010000004">
    <property type="protein sequence ID" value="MFC7060617.1"/>
    <property type="molecule type" value="Genomic_DNA"/>
</dbReference>
<keyword evidence="1" id="KW-1133">Transmembrane helix</keyword>
<comment type="caution">
    <text evidence="2">The sequence shown here is derived from an EMBL/GenBank/DDBJ whole genome shotgun (WGS) entry which is preliminary data.</text>
</comment>
<evidence type="ECO:0000256" key="1">
    <source>
        <dbReference type="SAM" id="Phobius"/>
    </source>
</evidence>
<gene>
    <name evidence="2" type="primary">comGD</name>
    <name evidence="2" type="ORF">ACFQIC_01850</name>
</gene>
<feature type="transmembrane region" description="Helical" evidence="1">
    <location>
        <begin position="21"/>
        <end position="43"/>
    </location>
</feature>
<keyword evidence="1" id="KW-0812">Transmembrane</keyword>
<organism evidence="2 3">
    <name type="scientific">Halobacillus seohaensis</name>
    <dbReference type="NCBI Taxonomy" id="447421"/>
    <lineage>
        <taxon>Bacteria</taxon>
        <taxon>Bacillati</taxon>
        <taxon>Bacillota</taxon>
        <taxon>Bacilli</taxon>
        <taxon>Bacillales</taxon>
        <taxon>Bacillaceae</taxon>
        <taxon>Halobacillus</taxon>
    </lineage>
</organism>
<dbReference type="InterPro" id="IPR016785">
    <property type="entry name" value="ComGD"/>
</dbReference>
<accession>A0ABW2EJ94</accession>
<sequence length="159" mass="18765">MDTQLKLVKLKFRRDINLSGFTLSEVILVLALFTSLLLLFLPFHNNLFQEIEANNYMEQLENDLLLAQQLTIQDHPNYWMMIRPQSNDYYLYDYRQKKTLFTRTFPSSWKIQLQTLSTPVQFNSSGTLQNPGIMRITTPTKVFKITFSFGKSRVKIDEQ</sequence>